<dbReference type="EMBL" id="SZPQ01000021">
    <property type="protein sequence ID" value="TKI05238.1"/>
    <property type="molecule type" value="Genomic_DNA"/>
</dbReference>
<dbReference type="SUPFAM" id="SSF53383">
    <property type="entry name" value="PLP-dependent transferases"/>
    <property type="match status" value="1"/>
</dbReference>
<dbReference type="InterPro" id="IPR001597">
    <property type="entry name" value="ArAA_b-elim_lyase/Thr_aldolase"/>
</dbReference>
<reference evidence="6 7" key="1">
    <citation type="submission" date="2019-04" db="EMBL/GenBank/DDBJ databases">
        <authorList>
            <person name="Li M."/>
            <person name="Gao C."/>
        </authorList>
    </citation>
    <scope>NUCLEOTIDE SEQUENCE [LARGE SCALE GENOMIC DNA]</scope>
    <source>
        <strain evidence="6 7">BGMRC 2031</strain>
    </source>
</reference>
<keyword evidence="7" id="KW-1185">Reference proteome</keyword>
<protein>
    <submittedName>
        <fullName evidence="6">Low specificity L-threonine aldolase</fullName>
    </submittedName>
</protein>
<dbReference type="InterPro" id="IPR015424">
    <property type="entry name" value="PyrdxlP-dep_Trfase"/>
</dbReference>
<dbReference type="InterPro" id="IPR023603">
    <property type="entry name" value="Low_specificity_L-TA-like"/>
</dbReference>
<dbReference type="InterPro" id="IPR015421">
    <property type="entry name" value="PyrdxlP-dep_Trfase_major"/>
</dbReference>
<evidence type="ECO:0000256" key="1">
    <source>
        <dbReference type="ARBA" id="ARBA00001933"/>
    </source>
</evidence>
<evidence type="ECO:0000256" key="2">
    <source>
        <dbReference type="ARBA" id="ARBA00006966"/>
    </source>
</evidence>
<comment type="similarity">
    <text evidence="2">Belongs to the threonine aldolase family.</text>
</comment>
<dbReference type="NCBIfam" id="NF041359">
    <property type="entry name" value="GntG_guanitoxin"/>
    <property type="match status" value="1"/>
</dbReference>
<sequence>MIDLRSDTVTTPTDDMWRAMRDATLGDDTLEGDATVAELETRGAELTGKPAALFVTSGTMGNVIAALAHNQRGGLEAIVDEQSHMALSEAGGLSCLAGLFCVALPSRRGEMDLTRLAARLRGGYSRYGGATGLVCVETSHNHSGGWALSLDYLSEVRALSQAAGVPVHMDGARACNAAVALGVGLTDIAGYADSMTFCLSKGLSAPMGSLLTGDTAFIQRARTFRRMLGGGLRQAGIMAAAGLVALRQGIERLADDHRTARLIWQGLRDLDAGLVEETPPQTNILQVAVCPAAPDNTARWVDGLSRRGVLCRAARPGVLRLVTHRLVAETQIPEIVAAFRALPPTLT</sequence>
<comment type="caution">
    <text evidence="6">The sequence shown here is derived from an EMBL/GenBank/DDBJ whole genome shotgun (WGS) entry which is preliminary data.</text>
</comment>
<accession>A0ABY2SJ06</accession>
<evidence type="ECO:0000256" key="4">
    <source>
        <dbReference type="ARBA" id="ARBA00022898"/>
    </source>
</evidence>
<proteinExistence type="inferred from homology"/>
<dbReference type="Pfam" id="PF01212">
    <property type="entry name" value="Beta_elim_lyase"/>
    <property type="match status" value="1"/>
</dbReference>
<dbReference type="Gene3D" id="3.40.640.10">
    <property type="entry name" value="Type I PLP-dependent aspartate aminotransferase-like (Major domain)"/>
    <property type="match status" value="1"/>
</dbReference>
<dbReference type="Proteomes" id="UP000305202">
    <property type="component" value="Unassembled WGS sequence"/>
</dbReference>
<keyword evidence="4" id="KW-0663">Pyridoxal phosphate</keyword>
<feature type="domain" description="Aromatic amino acid beta-eliminating lyase/threonine aldolase" evidence="5">
    <location>
        <begin position="3"/>
        <end position="288"/>
    </location>
</feature>
<evidence type="ECO:0000313" key="6">
    <source>
        <dbReference type="EMBL" id="TKI05238.1"/>
    </source>
</evidence>
<dbReference type="PANTHER" id="PTHR48097">
    <property type="entry name" value="L-THREONINE ALDOLASE-RELATED"/>
    <property type="match status" value="1"/>
</dbReference>
<evidence type="ECO:0000259" key="5">
    <source>
        <dbReference type="Pfam" id="PF01212"/>
    </source>
</evidence>
<dbReference type="Gene3D" id="3.90.1150.10">
    <property type="entry name" value="Aspartate Aminotransferase, domain 1"/>
    <property type="match status" value="1"/>
</dbReference>
<comment type="subunit">
    <text evidence="3">Homotetramer.</text>
</comment>
<name>A0ABY2SJ06_9HYPH</name>
<dbReference type="PANTHER" id="PTHR48097:SF9">
    <property type="entry name" value="L-THREONINE ALDOLASE"/>
    <property type="match status" value="1"/>
</dbReference>
<dbReference type="PIRSF" id="PIRSF017617">
    <property type="entry name" value="Thr_aldolase"/>
    <property type="match status" value="1"/>
</dbReference>
<gene>
    <name evidence="6" type="ORF">FCN80_15255</name>
</gene>
<organism evidence="6 7">
    <name type="scientific">Martelella alba</name>
    <dbReference type="NCBI Taxonomy" id="2590451"/>
    <lineage>
        <taxon>Bacteria</taxon>
        <taxon>Pseudomonadati</taxon>
        <taxon>Pseudomonadota</taxon>
        <taxon>Alphaproteobacteria</taxon>
        <taxon>Hyphomicrobiales</taxon>
        <taxon>Aurantimonadaceae</taxon>
        <taxon>Martelella</taxon>
    </lineage>
</organism>
<evidence type="ECO:0000256" key="3">
    <source>
        <dbReference type="ARBA" id="ARBA00011881"/>
    </source>
</evidence>
<dbReference type="InterPro" id="IPR015422">
    <property type="entry name" value="PyrdxlP-dep_Trfase_small"/>
</dbReference>
<dbReference type="RefSeq" id="WP_136991022.1">
    <property type="nucleotide sequence ID" value="NZ_SZPQ01000021.1"/>
</dbReference>
<comment type="cofactor">
    <cofactor evidence="1">
        <name>pyridoxal 5'-phosphate</name>
        <dbReference type="ChEBI" id="CHEBI:597326"/>
    </cofactor>
</comment>
<evidence type="ECO:0000313" key="7">
    <source>
        <dbReference type="Proteomes" id="UP000305202"/>
    </source>
</evidence>